<organism evidence="1 2">
    <name type="scientific">Acinetobacter ursingii</name>
    <dbReference type="NCBI Taxonomy" id="108980"/>
    <lineage>
        <taxon>Bacteria</taxon>
        <taxon>Pseudomonadati</taxon>
        <taxon>Pseudomonadota</taxon>
        <taxon>Gammaproteobacteria</taxon>
        <taxon>Moraxellales</taxon>
        <taxon>Moraxellaceae</taxon>
        <taxon>Acinetobacter</taxon>
    </lineage>
</organism>
<reference evidence="1" key="1">
    <citation type="journal article" date="2022" name="J Glob Antimicrob Resist">
        <title>Comparative analysis of IMP-4- and OXA-58-containing plasmids of three carbapenemase-producing Acinetobacter ursingii strains in the Netherlands.</title>
        <authorList>
            <person name="Hendrickx A.P.A."/>
            <person name="Schade R.P."/>
            <person name="Landman F."/>
            <person name="Bosch T."/>
            <person name="Schouls L.M."/>
            <person name="van Dijk K."/>
        </authorList>
    </citation>
    <scope>NUCLEOTIDE SEQUENCE</scope>
    <source>
        <strain evidence="1">RIVM_C010761</strain>
    </source>
</reference>
<name>A0A3G9FSD1_9GAMM</name>
<proteinExistence type="predicted"/>
<accession>A0A3G9FSD1</accession>
<protein>
    <submittedName>
        <fullName evidence="1">Uncharacterized protein</fullName>
    </submittedName>
</protein>
<dbReference type="Proteomes" id="UP001164081">
    <property type="component" value="Chromosome"/>
</dbReference>
<dbReference type="AlphaFoldDB" id="A0A3G9FSD1"/>
<evidence type="ECO:0000313" key="1">
    <source>
        <dbReference type="EMBL" id="UYF75047.1"/>
    </source>
</evidence>
<evidence type="ECO:0000313" key="2">
    <source>
        <dbReference type="Proteomes" id="UP001164081"/>
    </source>
</evidence>
<dbReference type="EMBL" id="CP089044">
    <property type="protein sequence ID" value="UYF75047.1"/>
    <property type="molecule type" value="Genomic_DNA"/>
</dbReference>
<gene>
    <name evidence="1" type="ORF">LSO58_14725</name>
</gene>
<dbReference type="RefSeq" id="WP_004991523.1">
    <property type="nucleotide sequence ID" value="NZ_AP018824.1"/>
</dbReference>
<sequence>MLLLRLLFAVFAICCLIFLVLGFMASDAVLFVIAVLFAVASILIALEAKQRFHSLFHS</sequence>